<dbReference type="InterPro" id="IPR034093">
    <property type="entry name" value="KHK"/>
</dbReference>
<organism evidence="2">
    <name type="scientific">Capitella teleta</name>
    <name type="common">Polychaete worm</name>
    <dbReference type="NCBI Taxonomy" id="283909"/>
    <lineage>
        <taxon>Eukaryota</taxon>
        <taxon>Metazoa</taxon>
        <taxon>Spiralia</taxon>
        <taxon>Lophotrochozoa</taxon>
        <taxon>Annelida</taxon>
        <taxon>Polychaeta</taxon>
        <taxon>Sedentaria</taxon>
        <taxon>Scolecida</taxon>
        <taxon>Capitellidae</taxon>
        <taxon>Capitella</taxon>
    </lineage>
</organism>
<dbReference type="PANTHER" id="PTHR42774:SF3">
    <property type="entry name" value="KETOHEXOKINASE"/>
    <property type="match status" value="1"/>
</dbReference>
<dbReference type="Proteomes" id="UP000014760">
    <property type="component" value="Unassembled WGS sequence"/>
</dbReference>
<dbReference type="InterPro" id="IPR029056">
    <property type="entry name" value="Ribokinase-like"/>
</dbReference>
<dbReference type="InterPro" id="IPR011611">
    <property type="entry name" value="PfkB_dom"/>
</dbReference>
<dbReference type="EMBL" id="AMQN01017676">
    <property type="status" value="NOT_ANNOTATED_CDS"/>
    <property type="molecule type" value="Genomic_DNA"/>
</dbReference>
<sequence length="322" mass="35264">MDSQTRTLTSDDLCVNCVVCVGSLDLFVSNLVNGYPTEDLGHSCLEQRWQRGGNASNNCTVLSLLGVPCKLMATLAKSHEITFLLNDLAAYNIGTDLCVEHEDCATPVSIGIINKQNGSRTIIHSNPNLPEISFIDFTRLVDMTQKWIHFEGRRNVEEIEKMLQHINDYNKTKQNDAIVTSVEIEKRNPELVKLCSLADYIFISKEHAMMHGIASKEDAVRKYLQYTKNGAAVICAWGETGAAAKRSSDPIVACSCYPPENVVDTLGAGDTFVAASISVLSSHESTDNDVLLKAIDYGCRVAGAKCGGQGFDHLKELFGKKL</sequence>
<dbReference type="EMBL" id="KB293389">
    <property type="protein sequence ID" value="ELU16023.1"/>
    <property type="molecule type" value="Genomic_DNA"/>
</dbReference>
<keyword evidence="4" id="KW-1185">Reference proteome</keyword>
<reference evidence="3" key="3">
    <citation type="submission" date="2015-06" db="UniProtKB">
        <authorList>
            <consortium name="EnsemblMetazoa"/>
        </authorList>
    </citation>
    <scope>IDENTIFICATION</scope>
</reference>
<name>R7VB04_CAPTE</name>
<dbReference type="InterPro" id="IPR052562">
    <property type="entry name" value="Ketohexokinase-related"/>
</dbReference>
<evidence type="ECO:0000313" key="4">
    <source>
        <dbReference type="Proteomes" id="UP000014760"/>
    </source>
</evidence>
<gene>
    <name evidence="2" type="ORF">CAPTEDRAFT_176557</name>
</gene>
<dbReference type="STRING" id="283909.R7VB04"/>
<protein>
    <recommendedName>
        <fullName evidence="1">Carbohydrate kinase PfkB domain-containing protein</fullName>
    </recommendedName>
</protein>
<reference evidence="2 4" key="2">
    <citation type="journal article" date="2013" name="Nature">
        <title>Insights into bilaterian evolution from three spiralian genomes.</title>
        <authorList>
            <person name="Simakov O."/>
            <person name="Marletaz F."/>
            <person name="Cho S.J."/>
            <person name="Edsinger-Gonzales E."/>
            <person name="Havlak P."/>
            <person name="Hellsten U."/>
            <person name="Kuo D.H."/>
            <person name="Larsson T."/>
            <person name="Lv J."/>
            <person name="Arendt D."/>
            <person name="Savage R."/>
            <person name="Osoegawa K."/>
            <person name="de Jong P."/>
            <person name="Grimwood J."/>
            <person name="Chapman J.A."/>
            <person name="Shapiro H."/>
            <person name="Aerts A."/>
            <person name="Otillar R.P."/>
            <person name="Terry A.Y."/>
            <person name="Boore J.L."/>
            <person name="Grigoriev I.V."/>
            <person name="Lindberg D.R."/>
            <person name="Seaver E.C."/>
            <person name="Weisblat D.A."/>
            <person name="Putnam N.H."/>
            <person name="Rokhsar D.S."/>
        </authorList>
    </citation>
    <scope>NUCLEOTIDE SEQUENCE</scope>
    <source>
        <strain evidence="2 4">I ESC-2004</strain>
    </source>
</reference>
<accession>R7VB04</accession>
<reference evidence="4" key="1">
    <citation type="submission" date="2012-12" db="EMBL/GenBank/DDBJ databases">
        <authorList>
            <person name="Hellsten U."/>
            <person name="Grimwood J."/>
            <person name="Chapman J.A."/>
            <person name="Shapiro H."/>
            <person name="Aerts A."/>
            <person name="Otillar R.P."/>
            <person name="Terry A.Y."/>
            <person name="Boore J.L."/>
            <person name="Simakov O."/>
            <person name="Marletaz F."/>
            <person name="Cho S.-J."/>
            <person name="Edsinger-Gonzales E."/>
            <person name="Havlak P."/>
            <person name="Kuo D.-H."/>
            <person name="Larsson T."/>
            <person name="Lv J."/>
            <person name="Arendt D."/>
            <person name="Savage R."/>
            <person name="Osoegawa K."/>
            <person name="de Jong P."/>
            <person name="Lindberg D.R."/>
            <person name="Seaver E.C."/>
            <person name="Weisblat D.A."/>
            <person name="Putnam N.H."/>
            <person name="Grigoriev I.V."/>
            <person name="Rokhsar D.S."/>
        </authorList>
    </citation>
    <scope>NUCLEOTIDE SEQUENCE</scope>
    <source>
        <strain evidence="4">I ESC-2004</strain>
    </source>
</reference>
<dbReference type="SUPFAM" id="SSF53613">
    <property type="entry name" value="Ribokinase-like"/>
    <property type="match status" value="1"/>
</dbReference>
<evidence type="ECO:0000259" key="1">
    <source>
        <dbReference type="Pfam" id="PF00294"/>
    </source>
</evidence>
<dbReference type="OrthoDB" id="204058at2759"/>
<dbReference type="Pfam" id="PF00294">
    <property type="entry name" value="PfkB"/>
    <property type="match status" value="1"/>
</dbReference>
<evidence type="ECO:0000313" key="2">
    <source>
        <dbReference type="EMBL" id="ELU16023.1"/>
    </source>
</evidence>
<dbReference type="PANTHER" id="PTHR42774">
    <property type="entry name" value="PHOSPHOTRANSFERASE SYSTEM TRANSPORT PROTEIN"/>
    <property type="match status" value="1"/>
</dbReference>
<dbReference type="Gene3D" id="3.40.1190.20">
    <property type="match status" value="1"/>
</dbReference>
<dbReference type="FunCoup" id="R7VB04">
    <property type="interactions" value="61"/>
</dbReference>
<proteinExistence type="predicted"/>
<dbReference type="EnsemblMetazoa" id="CapteT176557">
    <property type="protein sequence ID" value="CapteP176557"/>
    <property type="gene ID" value="CapteG176557"/>
</dbReference>
<dbReference type="AlphaFoldDB" id="R7VB04"/>
<evidence type="ECO:0000313" key="3">
    <source>
        <dbReference type="EnsemblMetazoa" id="CapteP176557"/>
    </source>
</evidence>
<dbReference type="GO" id="GO:0004454">
    <property type="term" value="F:ketohexokinase activity"/>
    <property type="evidence" value="ECO:0007669"/>
    <property type="project" value="InterPro"/>
</dbReference>
<dbReference type="CDD" id="cd01939">
    <property type="entry name" value="Ketohexokinase"/>
    <property type="match status" value="1"/>
</dbReference>
<feature type="domain" description="Carbohydrate kinase PfkB" evidence="1">
    <location>
        <begin position="18"/>
        <end position="310"/>
    </location>
</feature>
<dbReference type="HOGENOM" id="CLU_027634_3_0_1"/>
<dbReference type="GO" id="GO:0006000">
    <property type="term" value="P:fructose metabolic process"/>
    <property type="evidence" value="ECO:0007669"/>
    <property type="project" value="InterPro"/>
</dbReference>
<dbReference type="OMA" id="CDYVVFS"/>